<reference evidence="3" key="1">
    <citation type="submission" date="2023-10" db="EMBL/GenBank/DDBJ databases">
        <title>Genome assembly of Pristionchus species.</title>
        <authorList>
            <person name="Yoshida K."/>
            <person name="Sommer R.J."/>
        </authorList>
    </citation>
    <scope>NUCLEOTIDE SEQUENCE</scope>
    <source>
        <strain evidence="3">RS5133</strain>
    </source>
</reference>
<dbReference type="AlphaFoldDB" id="A0AAV5X1R5"/>
<evidence type="ECO:0008006" key="5">
    <source>
        <dbReference type="Google" id="ProtNLM"/>
    </source>
</evidence>
<comment type="caution">
    <text evidence="3">The sequence shown here is derived from an EMBL/GenBank/DDBJ whole genome shotgun (WGS) entry which is preliminary data.</text>
</comment>
<keyword evidence="1" id="KW-1133">Transmembrane helix</keyword>
<feature type="transmembrane region" description="Helical" evidence="1">
    <location>
        <begin position="242"/>
        <end position="263"/>
    </location>
</feature>
<evidence type="ECO:0000313" key="3">
    <source>
        <dbReference type="EMBL" id="GMT36042.1"/>
    </source>
</evidence>
<name>A0AAV5X1R5_9BILA</name>
<keyword evidence="4" id="KW-1185">Reference proteome</keyword>
<gene>
    <name evidence="3" type="ORF">PFISCL1PPCAC_27339</name>
</gene>
<proteinExistence type="predicted"/>
<sequence>LSMQISVLHLCLLLFSSLHSSFGEGLGKVKRLHFVNWRTNATRLADENKGFSDGPLYKDSDSIGFLCRDVTPAAIHLVPEGQIGDCKNHDEPVANCPNPSKITILNLEHFPQGVYYLTSYSNTSDDGLDEKEGGFCSEGLTLKLEIAEGEAVDWKGDDDEDYNKTANLTEMETIDAIKIKLNLKEVNDVNRQFIESHHLNVSEPEIVNEDHSNSSFHLPFPPFPFTRENLFSDGPSSIARPLIFTFLVLFIFCFSAFGLYVYARRRGVSCWEAIPYITLNNEVPLQDLNPV</sequence>
<keyword evidence="2" id="KW-0732">Signal</keyword>
<organism evidence="3 4">
    <name type="scientific">Pristionchus fissidentatus</name>
    <dbReference type="NCBI Taxonomy" id="1538716"/>
    <lineage>
        <taxon>Eukaryota</taxon>
        <taxon>Metazoa</taxon>
        <taxon>Ecdysozoa</taxon>
        <taxon>Nematoda</taxon>
        <taxon>Chromadorea</taxon>
        <taxon>Rhabditida</taxon>
        <taxon>Rhabditina</taxon>
        <taxon>Diplogasteromorpha</taxon>
        <taxon>Diplogasteroidea</taxon>
        <taxon>Neodiplogasteridae</taxon>
        <taxon>Pristionchus</taxon>
    </lineage>
</organism>
<protein>
    <recommendedName>
        <fullName evidence="5">Autophagy-related protein 27</fullName>
    </recommendedName>
</protein>
<keyword evidence="1" id="KW-0812">Transmembrane</keyword>
<feature type="chain" id="PRO_5043753160" description="Autophagy-related protein 27" evidence="2">
    <location>
        <begin position="24"/>
        <end position="291"/>
    </location>
</feature>
<evidence type="ECO:0000313" key="4">
    <source>
        <dbReference type="Proteomes" id="UP001432322"/>
    </source>
</evidence>
<dbReference type="EMBL" id="BTSY01000007">
    <property type="protein sequence ID" value="GMT36042.1"/>
    <property type="molecule type" value="Genomic_DNA"/>
</dbReference>
<keyword evidence="1" id="KW-0472">Membrane</keyword>
<evidence type="ECO:0000256" key="2">
    <source>
        <dbReference type="SAM" id="SignalP"/>
    </source>
</evidence>
<feature type="non-terminal residue" evidence="3">
    <location>
        <position position="1"/>
    </location>
</feature>
<feature type="signal peptide" evidence="2">
    <location>
        <begin position="1"/>
        <end position="23"/>
    </location>
</feature>
<dbReference type="Proteomes" id="UP001432322">
    <property type="component" value="Unassembled WGS sequence"/>
</dbReference>
<evidence type="ECO:0000256" key="1">
    <source>
        <dbReference type="SAM" id="Phobius"/>
    </source>
</evidence>
<accession>A0AAV5X1R5</accession>